<organism evidence="2 3">
    <name type="scientific">Aeromicrobium camelliae</name>
    <dbReference type="NCBI Taxonomy" id="1538144"/>
    <lineage>
        <taxon>Bacteria</taxon>
        <taxon>Bacillati</taxon>
        <taxon>Actinomycetota</taxon>
        <taxon>Actinomycetes</taxon>
        <taxon>Propionibacteriales</taxon>
        <taxon>Nocardioidaceae</taxon>
        <taxon>Aeromicrobium</taxon>
    </lineage>
</organism>
<accession>A0A3N6W2A4</accession>
<evidence type="ECO:0008006" key="4">
    <source>
        <dbReference type="Google" id="ProtNLM"/>
    </source>
</evidence>
<feature type="compositionally biased region" description="Polar residues" evidence="1">
    <location>
        <begin position="174"/>
        <end position="187"/>
    </location>
</feature>
<name>A0A3N6W2A4_9ACTN</name>
<reference evidence="2 3" key="1">
    <citation type="submission" date="2018-11" db="EMBL/GenBank/DDBJ databases">
        <authorList>
            <person name="Li F."/>
        </authorList>
    </citation>
    <scope>NUCLEOTIDE SEQUENCE [LARGE SCALE GENOMIC DNA]</scope>
    <source>
        <strain evidence="2 3">YS17T</strain>
    </source>
</reference>
<dbReference type="RefSeq" id="WP_124238003.1">
    <property type="nucleotide sequence ID" value="NZ_JBHUFI010000027.1"/>
</dbReference>
<keyword evidence="3" id="KW-1185">Reference proteome</keyword>
<gene>
    <name evidence="2" type="ORF">EHW97_15105</name>
</gene>
<dbReference type="Gene3D" id="1.25.40.10">
    <property type="entry name" value="Tetratricopeptide repeat domain"/>
    <property type="match status" value="1"/>
</dbReference>
<evidence type="ECO:0000313" key="2">
    <source>
        <dbReference type="EMBL" id="RQN01656.1"/>
    </source>
</evidence>
<feature type="region of interest" description="Disordered" evidence="1">
    <location>
        <begin position="174"/>
        <end position="198"/>
    </location>
</feature>
<protein>
    <recommendedName>
        <fullName evidence="4">Tetratricopeptide repeat protein</fullName>
    </recommendedName>
</protein>
<dbReference type="EMBL" id="RQJX01000031">
    <property type="protein sequence ID" value="RQN01656.1"/>
    <property type="molecule type" value="Genomic_DNA"/>
</dbReference>
<proteinExistence type="predicted"/>
<dbReference type="Proteomes" id="UP000275225">
    <property type="component" value="Unassembled WGS sequence"/>
</dbReference>
<evidence type="ECO:0000313" key="3">
    <source>
        <dbReference type="Proteomes" id="UP000275225"/>
    </source>
</evidence>
<dbReference type="InterPro" id="IPR011990">
    <property type="entry name" value="TPR-like_helical_dom_sf"/>
</dbReference>
<comment type="caution">
    <text evidence="2">The sequence shown here is derived from an EMBL/GenBank/DDBJ whole genome shotgun (WGS) entry which is preliminary data.</text>
</comment>
<sequence>MADIIELQALYRDRRYDELAPLARERLASGASLPAGERAQLFDVLAAALYEARRYREAAEARAEQLAFHQETGTDQQQVARVQTLYAWALLGAGDPASALPFAARGYLARHDQLGAEHELTLATLELNIQLLNELGRYPEMAALAGDLVAARRRTLAADDPRLLTAKKWQQSAARHTQFETGTTSGTLPKPSPVVTSTLPASSTAFSRSLDVLSAVTSGVARGVIEGLLG</sequence>
<dbReference type="AlphaFoldDB" id="A0A3N6W2A4"/>
<evidence type="ECO:0000256" key="1">
    <source>
        <dbReference type="SAM" id="MobiDB-lite"/>
    </source>
</evidence>